<evidence type="ECO:0000259" key="1">
    <source>
        <dbReference type="Pfam" id="PF16242"/>
    </source>
</evidence>
<evidence type="ECO:0000313" key="3">
    <source>
        <dbReference type="Proteomes" id="UP000198281"/>
    </source>
</evidence>
<dbReference type="AlphaFoldDB" id="A0A239H1G5"/>
<dbReference type="SUPFAM" id="SSF50475">
    <property type="entry name" value="FMN-binding split barrel"/>
    <property type="match status" value="1"/>
</dbReference>
<evidence type="ECO:0000313" key="2">
    <source>
        <dbReference type="EMBL" id="SNS75227.1"/>
    </source>
</evidence>
<organism evidence="2 3">
    <name type="scientific">Edaphosphingomonas laterariae</name>
    <dbReference type="NCBI Taxonomy" id="861865"/>
    <lineage>
        <taxon>Bacteria</taxon>
        <taxon>Pseudomonadati</taxon>
        <taxon>Pseudomonadota</taxon>
        <taxon>Alphaproteobacteria</taxon>
        <taxon>Sphingomonadales</taxon>
        <taxon>Rhizorhabdaceae</taxon>
        <taxon>Edaphosphingomonas</taxon>
    </lineage>
</organism>
<dbReference type="InterPro" id="IPR038725">
    <property type="entry name" value="YdaG_split_barrel_FMN-bd"/>
</dbReference>
<dbReference type="Proteomes" id="UP000198281">
    <property type="component" value="Unassembled WGS sequence"/>
</dbReference>
<dbReference type="Gene3D" id="2.30.110.10">
    <property type="entry name" value="Electron Transport, Fmn-binding Protein, Chain A"/>
    <property type="match status" value="1"/>
</dbReference>
<protein>
    <submittedName>
        <fullName evidence="2">General stress protein 26</fullName>
    </submittedName>
</protein>
<dbReference type="PANTHER" id="PTHR34818:SF1">
    <property type="entry name" value="PROTEIN BLI-3"/>
    <property type="match status" value="1"/>
</dbReference>
<accession>A0A239H1G5</accession>
<sequence length="160" mass="17876">MTSEADIEARFWKELRSSPVLMIGLVGASEAHAQPMHAFFDDDHGPIWFFTSRGNNLVAKLTQSHHAVANFMAKNHAVFATIHGQLNIENDPAVIDHFWSREEAAWYKEGRDDPDITLLRLDASRAEIWLGGSKLGAAIERLVGRDMKAAQAERTARVVL</sequence>
<name>A0A239H1G5_9SPHN</name>
<dbReference type="PANTHER" id="PTHR34818">
    <property type="entry name" value="PROTEIN BLI-3"/>
    <property type="match status" value="1"/>
</dbReference>
<proteinExistence type="predicted"/>
<dbReference type="EMBL" id="FZOS01000014">
    <property type="protein sequence ID" value="SNS75227.1"/>
    <property type="molecule type" value="Genomic_DNA"/>
</dbReference>
<dbReference type="InterPro" id="IPR052917">
    <property type="entry name" value="Stress-Dev_Protein"/>
</dbReference>
<feature type="domain" description="General stress protein FMN-binding split barrel" evidence="1">
    <location>
        <begin position="9"/>
        <end position="140"/>
    </location>
</feature>
<reference evidence="3" key="1">
    <citation type="submission" date="2017-06" db="EMBL/GenBank/DDBJ databases">
        <authorList>
            <person name="Varghese N."/>
            <person name="Submissions S."/>
        </authorList>
    </citation>
    <scope>NUCLEOTIDE SEQUENCE [LARGE SCALE GENOMIC DNA]</scope>
    <source>
        <strain evidence="3">LNB2</strain>
    </source>
</reference>
<dbReference type="OrthoDB" id="1432662at2"/>
<gene>
    <name evidence="2" type="ORF">SAMN06295912_11487</name>
</gene>
<dbReference type="InterPro" id="IPR012349">
    <property type="entry name" value="Split_barrel_FMN-bd"/>
</dbReference>
<keyword evidence="3" id="KW-1185">Reference proteome</keyword>
<dbReference type="Pfam" id="PF16242">
    <property type="entry name" value="Pyrid_ox_like"/>
    <property type="match status" value="1"/>
</dbReference>
<dbReference type="RefSeq" id="WP_089220130.1">
    <property type="nucleotide sequence ID" value="NZ_FZOS01000014.1"/>
</dbReference>